<gene>
    <name evidence="2" type="ORF">DFR37_101486</name>
</gene>
<name>A0A366HN21_9BURK</name>
<evidence type="ECO:0000313" key="3">
    <source>
        <dbReference type="Proteomes" id="UP000253628"/>
    </source>
</evidence>
<organism evidence="2 3">
    <name type="scientific">Eoetvoesiella caeni</name>
    <dbReference type="NCBI Taxonomy" id="645616"/>
    <lineage>
        <taxon>Bacteria</taxon>
        <taxon>Pseudomonadati</taxon>
        <taxon>Pseudomonadota</taxon>
        <taxon>Betaproteobacteria</taxon>
        <taxon>Burkholderiales</taxon>
        <taxon>Alcaligenaceae</taxon>
        <taxon>Eoetvoesiella</taxon>
    </lineage>
</organism>
<keyword evidence="3" id="KW-1185">Reference proteome</keyword>
<keyword evidence="1" id="KW-0472">Membrane</keyword>
<keyword evidence="1" id="KW-1133">Transmembrane helix</keyword>
<proteinExistence type="predicted"/>
<protein>
    <submittedName>
        <fullName evidence="2">Uncharacterized protein</fullName>
    </submittedName>
</protein>
<evidence type="ECO:0000256" key="1">
    <source>
        <dbReference type="SAM" id="Phobius"/>
    </source>
</evidence>
<dbReference type="AlphaFoldDB" id="A0A366HN21"/>
<sequence length="60" mass="6786">MPVPRSYLFPIAATPAWNRLAFANRPVFSTGVLQDIHNTFLLILLLAIYIIIDGGFHEYP</sequence>
<keyword evidence="1" id="KW-0812">Transmembrane</keyword>
<dbReference type="Proteomes" id="UP000253628">
    <property type="component" value="Unassembled WGS sequence"/>
</dbReference>
<dbReference type="EMBL" id="QNRQ01000001">
    <property type="protein sequence ID" value="RBP43355.1"/>
    <property type="molecule type" value="Genomic_DNA"/>
</dbReference>
<evidence type="ECO:0000313" key="2">
    <source>
        <dbReference type="EMBL" id="RBP43355.1"/>
    </source>
</evidence>
<accession>A0A366HN21</accession>
<feature type="transmembrane region" description="Helical" evidence="1">
    <location>
        <begin position="36"/>
        <end position="56"/>
    </location>
</feature>
<comment type="caution">
    <text evidence="2">The sequence shown here is derived from an EMBL/GenBank/DDBJ whole genome shotgun (WGS) entry which is preliminary data.</text>
</comment>
<reference evidence="2 3" key="1">
    <citation type="submission" date="2018-06" db="EMBL/GenBank/DDBJ databases">
        <title>Genomic Encyclopedia of Type Strains, Phase IV (KMG-IV): sequencing the most valuable type-strain genomes for metagenomic binning, comparative biology and taxonomic classification.</title>
        <authorList>
            <person name="Goeker M."/>
        </authorList>
    </citation>
    <scope>NUCLEOTIDE SEQUENCE [LARGE SCALE GENOMIC DNA]</scope>
    <source>
        <strain evidence="2 3">DSM 25520</strain>
    </source>
</reference>